<protein>
    <submittedName>
        <fullName evidence="1">Uncharacterized protein</fullName>
    </submittedName>
</protein>
<organism evidence="1">
    <name type="scientific">Phytophthora nicotianae</name>
    <name type="common">Potato buckeye rot agent</name>
    <name type="synonym">Phytophthora parasitica</name>
    <dbReference type="NCBI Taxonomy" id="4792"/>
    <lineage>
        <taxon>Eukaryota</taxon>
        <taxon>Sar</taxon>
        <taxon>Stramenopiles</taxon>
        <taxon>Oomycota</taxon>
        <taxon>Peronosporomycetes</taxon>
        <taxon>Peronosporales</taxon>
        <taxon>Peronosporaceae</taxon>
        <taxon>Phytophthora</taxon>
    </lineage>
</organism>
<name>W2M3P2_PHYNI</name>
<dbReference type="EMBL" id="KI696698">
    <property type="protein sequence ID" value="ETM30910.1"/>
    <property type="molecule type" value="Genomic_DNA"/>
</dbReference>
<dbReference type="PANTHER" id="PTHR48471">
    <property type="entry name" value="DDE TNP4 DOMAIN-CONTAINING PROTEIN"/>
    <property type="match status" value="1"/>
</dbReference>
<dbReference type="Proteomes" id="UP000054532">
    <property type="component" value="Unassembled WGS sequence"/>
</dbReference>
<gene>
    <name evidence="1" type="ORF">L914_21426</name>
</gene>
<evidence type="ECO:0000313" key="1">
    <source>
        <dbReference type="EMBL" id="ETM30910.1"/>
    </source>
</evidence>
<reference evidence="1" key="1">
    <citation type="submission" date="2013-11" db="EMBL/GenBank/DDBJ databases">
        <title>The Genome Sequence of Phytophthora parasitica IAC_01/95.</title>
        <authorList>
            <consortium name="The Broad Institute Genomics Platform"/>
            <person name="Russ C."/>
            <person name="Tyler B."/>
            <person name="Panabieres F."/>
            <person name="Shan W."/>
            <person name="Tripathy S."/>
            <person name="Grunwald N."/>
            <person name="Machado M."/>
            <person name="Johnson C.S."/>
            <person name="Arredondo F."/>
            <person name="Hong C."/>
            <person name="Coffey M."/>
            <person name="Young S.K."/>
            <person name="Zeng Q."/>
            <person name="Gargeya S."/>
            <person name="Fitzgerald M."/>
            <person name="Abouelleil A."/>
            <person name="Alvarado L."/>
            <person name="Chapman S.B."/>
            <person name="Gainer-Dewar J."/>
            <person name="Goldberg J."/>
            <person name="Griggs A."/>
            <person name="Gujja S."/>
            <person name="Hansen M."/>
            <person name="Howarth C."/>
            <person name="Imamovic A."/>
            <person name="Ireland A."/>
            <person name="Larimer J."/>
            <person name="McCowan C."/>
            <person name="Murphy C."/>
            <person name="Pearson M."/>
            <person name="Poon T.W."/>
            <person name="Priest M."/>
            <person name="Roberts A."/>
            <person name="Saif S."/>
            <person name="Shea T."/>
            <person name="Sykes S."/>
            <person name="Wortman J."/>
            <person name="Nusbaum C."/>
            <person name="Birren B."/>
        </authorList>
    </citation>
    <scope>NUCLEOTIDE SEQUENCE [LARGE SCALE GENOMIC DNA]</scope>
    <source>
        <strain evidence="1">IAC_01/95</strain>
    </source>
</reference>
<sequence length="79" mass="8279">TDVVPAKGAVKIGIATSTTAIIHIGFLDGKNYKQIQQLSEANIQNAHYNGCLHALFATGTLGFSADGLIVWAKHNCPGS</sequence>
<dbReference type="AlphaFoldDB" id="W2M3P2"/>
<feature type="non-terminal residue" evidence="1">
    <location>
        <position position="1"/>
    </location>
</feature>
<dbReference type="PANTHER" id="PTHR48471:SF1">
    <property type="entry name" value="DDE TNP4 DOMAIN-CONTAINING PROTEIN"/>
    <property type="match status" value="1"/>
</dbReference>
<accession>W2M3P2</accession>
<proteinExistence type="predicted"/>